<evidence type="ECO:0000256" key="1">
    <source>
        <dbReference type="SAM" id="MobiDB-lite"/>
    </source>
</evidence>
<feature type="region of interest" description="Disordered" evidence="1">
    <location>
        <begin position="100"/>
        <end position="121"/>
    </location>
</feature>
<dbReference type="EMBL" id="UZAH01026306">
    <property type="protein sequence ID" value="VDO78625.1"/>
    <property type="molecule type" value="Genomic_DNA"/>
</dbReference>
<reference evidence="4" key="2">
    <citation type="submission" date="2019-09" db="UniProtKB">
        <authorList>
            <consortium name="WormBaseParasite"/>
        </authorList>
    </citation>
    <scope>IDENTIFICATION</scope>
</reference>
<accession>A0A183FNB9</accession>
<reference evidence="2 3" key="1">
    <citation type="submission" date="2018-11" db="EMBL/GenBank/DDBJ databases">
        <authorList>
            <consortium name="Pathogen Informatics"/>
        </authorList>
    </citation>
    <scope>NUCLEOTIDE SEQUENCE [LARGE SCALE GENOMIC DNA]</scope>
</reference>
<feature type="compositionally biased region" description="Polar residues" evidence="1">
    <location>
        <begin position="168"/>
        <end position="181"/>
    </location>
</feature>
<feature type="compositionally biased region" description="Basic and acidic residues" evidence="1">
    <location>
        <begin position="42"/>
        <end position="60"/>
    </location>
</feature>
<evidence type="ECO:0000313" key="3">
    <source>
        <dbReference type="Proteomes" id="UP000050761"/>
    </source>
</evidence>
<feature type="region of interest" description="Disordered" evidence="1">
    <location>
        <begin position="42"/>
        <end position="70"/>
    </location>
</feature>
<dbReference type="Proteomes" id="UP000050761">
    <property type="component" value="Unassembled WGS sequence"/>
</dbReference>
<dbReference type="WBParaSite" id="HPBE_0000897901-mRNA-1">
    <property type="protein sequence ID" value="HPBE_0000897901-mRNA-1"/>
    <property type="gene ID" value="HPBE_0000897901"/>
</dbReference>
<evidence type="ECO:0000313" key="4">
    <source>
        <dbReference type="WBParaSite" id="HPBE_0000897901-mRNA-1"/>
    </source>
</evidence>
<sequence>MENIAGVHMTTAQYLGISRRTRVAVSEVSEWYLTRTSHLSADRHDDGIRNMSKGHAEDARSSLGNPANVDGKTDIVVVNCAMDSHVPDGLAEWMRIEREQRRGDDDVRKGPRRVADSEAKRAEGLVARSARSVCRPVSENEHAAITDRLDLLEPPSSSPNGFSRERQTSTLRRPTDSTRIT</sequence>
<proteinExistence type="predicted"/>
<dbReference type="AlphaFoldDB" id="A0A183FNB9"/>
<organism evidence="3 4">
    <name type="scientific">Heligmosomoides polygyrus</name>
    <name type="common">Parasitic roundworm</name>
    <dbReference type="NCBI Taxonomy" id="6339"/>
    <lineage>
        <taxon>Eukaryota</taxon>
        <taxon>Metazoa</taxon>
        <taxon>Ecdysozoa</taxon>
        <taxon>Nematoda</taxon>
        <taxon>Chromadorea</taxon>
        <taxon>Rhabditida</taxon>
        <taxon>Rhabditina</taxon>
        <taxon>Rhabditomorpha</taxon>
        <taxon>Strongyloidea</taxon>
        <taxon>Heligmosomidae</taxon>
        <taxon>Heligmosomoides</taxon>
    </lineage>
</organism>
<protein>
    <submittedName>
        <fullName evidence="2 4">Uncharacterized protein</fullName>
    </submittedName>
</protein>
<gene>
    <name evidence="2" type="ORF">HPBE_LOCUS8980</name>
</gene>
<name>A0A183FNB9_HELPZ</name>
<feature type="region of interest" description="Disordered" evidence="1">
    <location>
        <begin position="145"/>
        <end position="181"/>
    </location>
</feature>
<evidence type="ECO:0000313" key="2">
    <source>
        <dbReference type="EMBL" id="VDO78625.1"/>
    </source>
</evidence>
<accession>A0A3P8C153</accession>
<keyword evidence="3" id="KW-1185">Reference proteome</keyword>